<comment type="caution">
    <text evidence="2">The sequence shown here is derived from an EMBL/GenBank/DDBJ whole genome shotgun (WGS) entry which is preliminary data.</text>
</comment>
<dbReference type="RefSeq" id="WP_379028288.1">
    <property type="nucleotide sequence ID" value="NZ_JBHRXE010000010.1"/>
</dbReference>
<dbReference type="SUPFAM" id="SSF69349">
    <property type="entry name" value="Phage fibre proteins"/>
    <property type="match status" value="1"/>
</dbReference>
<dbReference type="EMBL" id="JBHRXE010000010">
    <property type="protein sequence ID" value="MFC3568796.1"/>
    <property type="molecule type" value="Genomic_DNA"/>
</dbReference>
<evidence type="ECO:0000313" key="2">
    <source>
        <dbReference type="EMBL" id="MFC3568796.1"/>
    </source>
</evidence>
<gene>
    <name evidence="2" type="ORF">ACFOMP_04970</name>
</gene>
<protein>
    <submittedName>
        <fullName evidence="2">Uncharacterized protein</fullName>
    </submittedName>
</protein>
<evidence type="ECO:0000256" key="1">
    <source>
        <dbReference type="SAM" id="MobiDB-lite"/>
    </source>
</evidence>
<name>A0ABV7RXU4_9RHOB</name>
<feature type="region of interest" description="Disordered" evidence="1">
    <location>
        <begin position="1"/>
        <end position="25"/>
    </location>
</feature>
<organism evidence="2 3">
    <name type="scientific">Paracoccus simplex</name>
    <dbReference type="NCBI Taxonomy" id="2086346"/>
    <lineage>
        <taxon>Bacteria</taxon>
        <taxon>Pseudomonadati</taxon>
        <taxon>Pseudomonadota</taxon>
        <taxon>Alphaproteobacteria</taxon>
        <taxon>Rhodobacterales</taxon>
        <taxon>Paracoccaceae</taxon>
        <taxon>Paracoccus</taxon>
    </lineage>
</organism>
<accession>A0ABV7RXU4</accession>
<proteinExistence type="predicted"/>
<reference evidence="3" key="1">
    <citation type="journal article" date="2019" name="Int. J. Syst. Evol. Microbiol.">
        <title>The Global Catalogue of Microorganisms (GCM) 10K type strain sequencing project: providing services to taxonomists for standard genome sequencing and annotation.</title>
        <authorList>
            <consortium name="The Broad Institute Genomics Platform"/>
            <consortium name="The Broad Institute Genome Sequencing Center for Infectious Disease"/>
            <person name="Wu L."/>
            <person name="Ma J."/>
        </authorList>
    </citation>
    <scope>NUCLEOTIDE SEQUENCE [LARGE SCALE GENOMIC DNA]</scope>
    <source>
        <strain evidence="3">VKM B-3226</strain>
    </source>
</reference>
<evidence type="ECO:0000313" key="3">
    <source>
        <dbReference type="Proteomes" id="UP001595596"/>
    </source>
</evidence>
<dbReference type="Proteomes" id="UP001595596">
    <property type="component" value="Unassembled WGS sequence"/>
</dbReference>
<sequence>MRISVGPGHRGRFTPADATRETQGIGGSASMIGKAIGDHGDGNLEIAVEHDMNSNIGRNGSETLGKPKATTVGDSYYIEVAKNFVLEAGRQITLRCRQRMITLDQRGNIAINGKIATFTMDQLLRLMSDFVKINE</sequence>
<keyword evidence="3" id="KW-1185">Reference proteome</keyword>